<dbReference type="EMBL" id="DUZY01000004">
    <property type="protein sequence ID" value="DAD35293.1"/>
    <property type="molecule type" value="Genomic_DNA"/>
</dbReference>
<accession>A0A822YT61</accession>
<dbReference type="Proteomes" id="UP000607653">
    <property type="component" value="Unassembled WGS sequence"/>
</dbReference>
<sequence length="70" mass="8640">MSFFLFLKADNKFIQVLDFPKADFALSPQFLIDYQLEHWQSNKEKKREREATMFCTINYLHREINLYWCK</sequence>
<evidence type="ECO:0000313" key="1">
    <source>
        <dbReference type="EMBL" id="DAD35293.1"/>
    </source>
</evidence>
<gene>
    <name evidence="1" type="ORF">HUJ06_005933</name>
</gene>
<comment type="caution">
    <text evidence="1">The sequence shown here is derived from an EMBL/GenBank/DDBJ whole genome shotgun (WGS) entry which is preliminary data.</text>
</comment>
<evidence type="ECO:0000313" key="2">
    <source>
        <dbReference type="Proteomes" id="UP000607653"/>
    </source>
</evidence>
<protein>
    <submittedName>
        <fullName evidence="1">Uncharacterized protein</fullName>
    </submittedName>
</protein>
<keyword evidence="2" id="KW-1185">Reference proteome</keyword>
<name>A0A822YT61_NELNU</name>
<organism evidence="1 2">
    <name type="scientific">Nelumbo nucifera</name>
    <name type="common">Sacred lotus</name>
    <dbReference type="NCBI Taxonomy" id="4432"/>
    <lineage>
        <taxon>Eukaryota</taxon>
        <taxon>Viridiplantae</taxon>
        <taxon>Streptophyta</taxon>
        <taxon>Embryophyta</taxon>
        <taxon>Tracheophyta</taxon>
        <taxon>Spermatophyta</taxon>
        <taxon>Magnoliopsida</taxon>
        <taxon>Proteales</taxon>
        <taxon>Nelumbonaceae</taxon>
        <taxon>Nelumbo</taxon>
    </lineage>
</organism>
<proteinExistence type="predicted"/>
<reference evidence="1 2" key="1">
    <citation type="journal article" date="2020" name="Mol. Biol. Evol.">
        <title>Distinct Expression and Methylation Patterns for Genes with Different Fates following a Single Whole-Genome Duplication in Flowering Plants.</title>
        <authorList>
            <person name="Shi T."/>
            <person name="Rahmani R.S."/>
            <person name="Gugger P.F."/>
            <person name="Wang M."/>
            <person name="Li H."/>
            <person name="Zhang Y."/>
            <person name="Li Z."/>
            <person name="Wang Q."/>
            <person name="Van de Peer Y."/>
            <person name="Marchal K."/>
            <person name="Chen J."/>
        </authorList>
    </citation>
    <scope>NUCLEOTIDE SEQUENCE [LARGE SCALE GENOMIC DNA]</scope>
    <source>
        <tissue evidence="1">Leaf</tissue>
    </source>
</reference>
<dbReference type="AlphaFoldDB" id="A0A822YT61"/>